<sequence>MQDNRVTFTCVAQLRIKQMTFAPPTLVVSALCQLRLVCPPTACVASPSGQTESFEENAARRGYRCG</sequence>
<evidence type="ECO:0000313" key="2">
    <source>
        <dbReference type="Proteomes" id="UP000299102"/>
    </source>
</evidence>
<evidence type="ECO:0000313" key="1">
    <source>
        <dbReference type="EMBL" id="GBP98420.1"/>
    </source>
</evidence>
<dbReference type="AlphaFoldDB" id="A0A4C2AEE7"/>
<accession>A0A4C2AEE7</accession>
<comment type="caution">
    <text evidence="1">The sequence shown here is derived from an EMBL/GenBank/DDBJ whole genome shotgun (WGS) entry which is preliminary data.</text>
</comment>
<name>A0A4C2AEE7_EUMVA</name>
<organism evidence="1 2">
    <name type="scientific">Eumeta variegata</name>
    <name type="common">Bagworm moth</name>
    <name type="synonym">Eumeta japonica</name>
    <dbReference type="NCBI Taxonomy" id="151549"/>
    <lineage>
        <taxon>Eukaryota</taxon>
        <taxon>Metazoa</taxon>
        <taxon>Ecdysozoa</taxon>
        <taxon>Arthropoda</taxon>
        <taxon>Hexapoda</taxon>
        <taxon>Insecta</taxon>
        <taxon>Pterygota</taxon>
        <taxon>Neoptera</taxon>
        <taxon>Endopterygota</taxon>
        <taxon>Lepidoptera</taxon>
        <taxon>Glossata</taxon>
        <taxon>Ditrysia</taxon>
        <taxon>Tineoidea</taxon>
        <taxon>Psychidae</taxon>
        <taxon>Oiketicinae</taxon>
        <taxon>Eumeta</taxon>
    </lineage>
</organism>
<dbReference type="EMBL" id="BGZK01003141">
    <property type="protein sequence ID" value="GBP98420.1"/>
    <property type="molecule type" value="Genomic_DNA"/>
</dbReference>
<protein>
    <submittedName>
        <fullName evidence="1">Uncharacterized protein</fullName>
    </submittedName>
</protein>
<keyword evidence="2" id="KW-1185">Reference proteome</keyword>
<proteinExistence type="predicted"/>
<dbReference type="Proteomes" id="UP000299102">
    <property type="component" value="Unassembled WGS sequence"/>
</dbReference>
<reference evidence="1 2" key="1">
    <citation type="journal article" date="2019" name="Commun. Biol.">
        <title>The bagworm genome reveals a unique fibroin gene that provides high tensile strength.</title>
        <authorList>
            <person name="Kono N."/>
            <person name="Nakamura H."/>
            <person name="Ohtoshi R."/>
            <person name="Tomita M."/>
            <person name="Numata K."/>
            <person name="Arakawa K."/>
        </authorList>
    </citation>
    <scope>NUCLEOTIDE SEQUENCE [LARGE SCALE GENOMIC DNA]</scope>
</reference>
<gene>
    <name evidence="1" type="ORF">EVAR_70047_1</name>
</gene>